<sequence>MPKKIRAAAVSFLNAWPLTAGLEGSERIELVLAEPSRCAAMLEAGEVDLALVSVAALTKGQYDIVPGIAIGADGPVQTVVLAGEQSPAIWDEVFLDTASRTSHVLAKLVLDAMGVHPKFTPMHADEGLARARGTKGALVIGDRGFGVRANHVLDLGREWTRLIGLPMIFALWAARPGAVTPEDVQELTRAAQHGLGIRTELAQKFAAQKGGDPEKYRRYLTQKIRYGLGPYELQGLEAFLERAAAKGFLPPMPLRFVDDVVRTRRVRRAVSVDTALQKGADGERLDADEAATLDEKAPLLELGLAADQRRRALHPGDLVTYIVSRNVNYTNVCTTACHFCAFYRPRGHQESYVLTREELTQKIDETVALGGIEILLQGGLHPDLGVEWYEDLFRWVKQTWPVINLHALSPEEIWHIARTSELGLEATIDRLVAAGMDSIPGGGAEILDDEVRRRIAPLKCSTDEWLTVMKAAHLKGLKSTATMMFGVGEGPEHRVAHLMRLRELQDETHGFTAFICWPFQSQNTRLEPGDGSAHAYLRTNALSRLVLDNVPNLQASWVTMGGGVAQAALHMGCNDFGQVMIEENVVSAAGTTFKMDSEEVERHIRDAGFRAARRNMKYQLVEETRA</sequence>
<name>B8JAU6_ANAD2</name>
<keyword evidence="7 9" id="KW-0411">Iron-sulfur</keyword>
<dbReference type="CDD" id="cd13634">
    <property type="entry name" value="PBP2_Sco4506"/>
    <property type="match status" value="1"/>
</dbReference>
<dbReference type="GO" id="GO:0005506">
    <property type="term" value="F:iron ion binding"/>
    <property type="evidence" value="ECO:0007669"/>
    <property type="project" value="UniProtKB-UniRule"/>
</dbReference>
<comment type="similarity">
    <text evidence="10">Belongs to the MqnA/MqnD family. MqnA subfamily.</text>
</comment>
<feature type="binding site" evidence="9">
    <location>
        <position position="337"/>
    </location>
    <ligand>
        <name>[4Fe-4S] cluster</name>
        <dbReference type="ChEBI" id="CHEBI:49883"/>
        <note>4Fe-4S-S-AdoMet</note>
    </ligand>
</feature>
<dbReference type="GO" id="GO:0044689">
    <property type="term" value="F:7,8-didemethyl-8-hydroxy-5-deazariboflavin synthase activity"/>
    <property type="evidence" value="ECO:0007669"/>
    <property type="project" value="TreeGrafter"/>
</dbReference>
<keyword evidence="2 9" id="KW-0474">Menaquinone biosynthesis</keyword>
<dbReference type="UniPathway" id="UPA00079"/>
<dbReference type="HAMAP" id="MF_00992">
    <property type="entry name" value="MqnC"/>
    <property type="match status" value="1"/>
</dbReference>
<feature type="binding site" evidence="9">
    <location>
        <position position="333"/>
    </location>
    <ligand>
        <name>[4Fe-4S] cluster</name>
        <dbReference type="ChEBI" id="CHEBI:49883"/>
        <note>4Fe-4S-S-AdoMet</note>
    </ligand>
</feature>
<evidence type="ECO:0000256" key="5">
    <source>
        <dbReference type="ARBA" id="ARBA00022723"/>
    </source>
</evidence>
<feature type="domain" description="Radical SAM core" evidence="11">
    <location>
        <begin position="319"/>
        <end position="549"/>
    </location>
</feature>
<dbReference type="GO" id="GO:0016836">
    <property type="term" value="F:hydro-lyase activity"/>
    <property type="evidence" value="ECO:0007669"/>
    <property type="project" value="UniProtKB-UniRule"/>
</dbReference>
<dbReference type="SFLD" id="SFLDF00343">
    <property type="entry name" value="aminofutalosine_synthase_(mqnE"/>
    <property type="match status" value="1"/>
</dbReference>
<evidence type="ECO:0000256" key="6">
    <source>
        <dbReference type="ARBA" id="ARBA00023004"/>
    </source>
</evidence>
<comment type="function">
    <text evidence="10">Catalyzes the dehydration of chorismate into 3-[(1-carboxyvinyl)oxy]benzoate, a step in the biosynthesis of menaquinone (MK, vitamin K2).</text>
</comment>
<dbReference type="SFLD" id="SFLDG01389">
    <property type="entry name" value="menaquinone_synthsis_involved"/>
    <property type="match status" value="1"/>
</dbReference>
<comment type="catalytic activity">
    <reaction evidence="9">
        <text>dehypoxanthine futalosine + S-adenosyl-L-methionine = cyclic dehypoxanthinylfutalosinate + 5'-deoxyadenosine + L-methionine + H(+)</text>
        <dbReference type="Rhea" id="RHEA:33083"/>
        <dbReference type="ChEBI" id="CHEBI:15378"/>
        <dbReference type="ChEBI" id="CHEBI:17319"/>
        <dbReference type="ChEBI" id="CHEBI:57844"/>
        <dbReference type="ChEBI" id="CHEBI:58864"/>
        <dbReference type="ChEBI" id="CHEBI:59789"/>
        <dbReference type="ChEBI" id="CHEBI:64270"/>
        <dbReference type="EC" id="1.21.98.1"/>
    </reaction>
</comment>
<dbReference type="SFLD" id="SFLDG01064">
    <property type="entry name" value="F420__menaquinone_cofactor_bio"/>
    <property type="match status" value="1"/>
</dbReference>
<comment type="function">
    <text evidence="9">Radical SAM enzyme that catalyzes the cyclization of dehypoxanthine futalosine (DHFL) into cyclic dehypoxanthine futalosine (CDHFL), a step in the biosynthesis of menaquinone (MK, vitamin K2).</text>
</comment>
<dbReference type="PROSITE" id="PS51918">
    <property type="entry name" value="RADICAL_SAM"/>
    <property type="match status" value="1"/>
</dbReference>
<comment type="cofactor">
    <cofactor evidence="9">
        <name>[4Fe-4S] cluster</name>
        <dbReference type="ChEBI" id="CHEBI:49883"/>
    </cofactor>
    <text evidence="9">Binds 1 [4Fe-4S] cluster. The cluster is coordinated with 3 cysteines and an exchangeable S-adenosyl-L-methionine.</text>
</comment>
<keyword evidence="13" id="KW-1185">Reference proteome</keyword>
<dbReference type="InterPro" id="IPR022431">
    <property type="entry name" value="Cyclic_DHFL_synthase_mqnC"/>
</dbReference>
<dbReference type="Proteomes" id="UP000007089">
    <property type="component" value="Chromosome"/>
</dbReference>
<dbReference type="GO" id="GO:0016765">
    <property type="term" value="F:transferase activity, transferring alkyl or aryl (other than methyl) groups"/>
    <property type="evidence" value="ECO:0007669"/>
    <property type="project" value="InterPro"/>
</dbReference>
<dbReference type="RefSeq" id="WP_012631810.1">
    <property type="nucleotide sequence ID" value="NC_011891.1"/>
</dbReference>
<dbReference type="HOGENOM" id="CLU_029835_0_0_7"/>
<evidence type="ECO:0000259" key="11">
    <source>
        <dbReference type="PROSITE" id="PS51918"/>
    </source>
</evidence>
<dbReference type="HAMAP" id="MF_00995">
    <property type="entry name" value="MqnA"/>
    <property type="match status" value="1"/>
</dbReference>
<dbReference type="SFLD" id="SFLDF00342">
    <property type="entry name" value="cyclic_dehypoxanthine_futalosi"/>
    <property type="match status" value="1"/>
</dbReference>
<comment type="similarity">
    <text evidence="9">Belongs to the radical SAM superfamily. MqnC family.</text>
</comment>
<evidence type="ECO:0000256" key="4">
    <source>
        <dbReference type="ARBA" id="ARBA00022691"/>
    </source>
</evidence>
<dbReference type="Pfam" id="PF04055">
    <property type="entry name" value="Radical_SAM"/>
    <property type="match status" value="1"/>
</dbReference>
<keyword evidence="3 9" id="KW-0004">4Fe-4S</keyword>
<evidence type="ECO:0000313" key="12">
    <source>
        <dbReference type="EMBL" id="ACL63757.1"/>
    </source>
</evidence>
<feature type="binding site" evidence="9">
    <location>
        <position position="340"/>
    </location>
    <ligand>
        <name>[4Fe-4S] cluster</name>
        <dbReference type="ChEBI" id="CHEBI:49883"/>
        <note>4Fe-4S-S-AdoMet</note>
    </ligand>
</feature>
<dbReference type="InterPro" id="IPR013785">
    <property type="entry name" value="Aldolase_TIM"/>
</dbReference>
<dbReference type="NCBIfam" id="TIGR03699">
    <property type="entry name" value="menaquin_MqnC"/>
    <property type="match status" value="1"/>
</dbReference>
<dbReference type="Gene3D" id="3.40.190.10">
    <property type="entry name" value="Periplasmic binding protein-like II"/>
    <property type="match status" value="2"/>
</dbReference>
<accession>B8JAU6</accession>
<evidence type="ECO:0000256" key="9">
    <source>
        <dbReference type="HAMAP-Rule" id="MF_00992"/>
    </source>
</evidence>
<dbReference type="InterPro" id="IPR034405">
    <property type="entry name" value="F420"/>
</dbReference>
<dbReference type="GO" id="GO:0009234">
    <property type="term" value="P:menaquinone biosynthetic process"/>
    <property type="evidence" value="ECO:0007669"/>
    <property type="project" value="UniProtKB-UniRule"/>
</dbReference>
<dbReference type="InterPro" id="IPR045567">
    <property type="entry name" value="CofH/MnqC-like_C"/>
</dbReference>
<gene>
    <name evidence="10" type="primary">mqnA</name>
    <name evidence="9" type="synonym">mqnC</name>
    <name evidence="12" type="ordered locus">A2cp1_0400</name>
</gene>
<dbReference type="KEGG" id="acp:A2cp1_0400"/>
<dbReference type="PANTHER" id="PTHR43076">
    <property type="entry name" value="FO SYNTHASE (COFH)"/>
    <property type="match status" value="1"/>
</dbReference>
<evidence type="ECO:0000256" key="2">
    <source>
        <dbReference type="ARBA" id="ARBA00022428"/>
    </source>
</evidence>
<evidence type="ECO:0000313" key="13">
    <source>
        <dbReference type="Proteomes" id="UP000007089"/>
    </source>
</evidence>
<evidence type="ECO:0000256" key="10">
    <source>
        <dbReference type="HAMAP-Rule" id="MF_00995"/>
    </source>
</evidence>
<keyword evidence="8 10" id="KW-0456">Lyase</keyword>
<evidence type="ECO:0000256" key="7">
    <source>
        <dbReference type="ARBA" id="ARBA00023014"/>
    </source>
</evidence>
<evidence type="ECO:0000256" key="3">
    <source>
        <dbReference type="ARBA" id="ARBA00022485"/>
    </source>
</evidence>
<evidence type="ECO:0000256" key="1">
    <source>
        <dbReference type="ARBA" id="ARBA00004863"/>
    </source>
</evidence>
<dbReference type="GO" id="GO:0051539">
    <property type="term" value="F:4 iron, 4 sulfur cluster binding"/>
    <property type="evidence" value="ECO:0007669"/>
    <property type="project" value="UniProtKB-KW"/>
</dbReference>
<dbReference type="GO" id="GO:0046992">
    <property type="term" value="F:oxidoreductase activity, acting on X-H and Y-H to form an X-Y bond"/>
    <property type="evidence" value="ECO:0007669"/>
    <property type="project" value="UniProtKB-UniRule"/>
</dbReference>
<dbReference type="SUPFAM" id="SSF53850">
    <property type="entry name" value="Periplasmic binding protein-like II"/>
    <property type="match status" value="1"/>
</dbReference>
<dbReference type="InterPro" id="IPR003773">
    <property type="entry name" value="Menaquinone_biosynth"/>
</dbReference>
<comment type="catalytic activity">
    <reaction evidence="10">
        <text>chorismate = 3-[(1-carboxyvinyl)-oxy]benzoate + H2O</text>
        <dbReference type="Rhea" id="RHEA:40051"/>
        <dbReference type="ChEBI" id="CHEBI:15377"/>
        <dbReference type="ChEBI" id="CHEBI:29748"/>
        <dbReference type="ChEBI" id="CHEBI:76981"/>
        <dbReference type="EC" id="4.2.1.151"/>
    </reaction>
</comment>
<dbReference type="EMBL" id="CP001359">
    <property type="protein sequence ID" value="ACL63757.1"/>
    <property type="molecule type" value="Genomic_DNA"/>
</dbReference>
<protein>
    <recommendedName>
        <fullName evidence="9 10">Multifunctional fusion protein</fullName>
    </recommendedName>
    <domain>
        <recommendedName>
            <fullName evidence="9">Cyclic dehypoxanthine futalosine synthase</fullName>
            <shortName evidence="9">Cyclic DHFL synthase</shortName>
            <ecNumber evidence="9">1.21.98.1</ecNumber>
        </recommendedName>
        <alternativeName>
            <fullName evidence="9">Dehypoxanthine futalosine cyclase</fullName>
        </alternativeName>
        <alternativeName>
            <fullName evidence="9">Menaquinone biosynthetic enzyme MqnC</fullName>
            <shortName evidence="9">DHFL cyclase</shortName>
        </alternativeName>
    </domain>
    <domain>
        <recommendedName>
            <fullName evidence="10">Chorismate dehydratase</fullName>
            <ecNumber evidence="10">4.2.1.151</ecNumber>
        </recommendedName>
        <alternativeName>
            <fullName evidence="10">Menaquinone biosynthetic enzyme MqnA</fullName>
        </alternativeName>
    </domain>
</protein>
<dbReference type="Gene3D" id="3.20.20.70">
    <property type="entry name" value="Aldolase class I"/>
    <property type="match status" value="1"/>
</dbReference>
<reference evidence="12" key="1">
    <citation type="submission" date="2009-01" db="EMBL/GenBank/DDBJ databases">
        <title>Complete sequence of Anaeromyxobacter dehalogenans 2CP-1.</title>
        <authorList>
            <consortium name="US DOE Joint Genome Institute"/>
            <person name="Lucas S."/>
            <person name="Copeland A."/>
            <person name="Lapidus A."/>
            <person name="Glavina del Rio T."/>
            <person name="Dalin E."/>
            <person name="Tice H."/>
            <person name="Bruce D."/>
            <person name="Goodwin L."/>
            <person name="Pitluck S."/>
            <person name="Saunders E."/>
            <person name="Brettin T."/>
            <person name="Detter J.C."/>
            <person name="Han C."/>
            <person name="Larimer F."/>
            <person name="Land M."/>
            <person name="Hauser L."/>
            <person name="Kyrpides N."/>
            <person name="Ovchinnikova G."/>
            <person name="Beliaev A.S."/>
            <person name="Richardson P."/>
        </authorList>
    </citation>
    <scope>NUCLEOTIDE SEQUENCE</scope>
    <source>
        <strain evidence="12">2CP-1</strain>
    </source>
</reference>
<dbReference type="EC" id="1.21.98.1" evidence="9"/>
<keyword evidence="9" id="KW-0560">Oxidoreductase</keyword>
<dbReference type="Pfam" id="PF19288">
    <property type="entry name" value="CofH_C"/>
    <property type="match status" value="1"/>
</dbReference>
<dbReference type="InterPro" id="IPR007197">
    <property type="entry name" value="rSAM"/>
</dbReference>
<evidence type="ECO:0000256" key="8">
    <source>
        <dbReference type="ARBA" id="ARBA00023239"/>
    </source>
</evidence>
<dbReference type="InterPro" id="IPR058240">
    <property type="entry name" value="rSAM_sf"/>
</dbReference>
<keyword evidence="6 9" id="KW-0408">Iron</keyword>
<comment type="pathway">
    <text evidence="1 9">Quinol/quinone metabolism; menaquinone biosynthesis.</text>
</comment>
<dbReference type="PANTHER" id="PTHR43076:SF1">
    <property type="entry name" value="LIPOYL SYNTHASE 2"/>
    <property type="match status" value="1"/>
</dbReference>
<keyword evidence="4 9" id="KW-0949">S-adenosyl-L-methionine</keyword>
<dbReference type="Pfam" id="PF02621">
    <property type="entry name" value="VitK2_biosynth"/>
    <property type="match status" value="1"/>
</dbReference>
<proteinExistence type="inferred from homology"/>
<dbReference type="SUPFAM" id="SSF102114">
    <property type="entry name" value="Radical SAM enzymes"/>
    <property type="match status" value="1"/>
</dbReference>
<keyword evidence="5 9" id="KW-0479">Metal-binding</keyword>
<dbReference type="InterPro" id="IPR020050">
    <property type="entry name" value="FO_synthase_su2"/>
</dbReference>
<dbReference type="NCBIfam" id="TIGR00423">
    <property type="entry name" value="CofH family radical SAM protein"/>
    <property type="match status" value="1"/>
</dbReference>
<dbReference type="InterPro" id="IPR030868">
    <property type="entry name" value="MqnA"/>
</dbReference>
<dbReference type="AlphaFoldDB" id="B8JAU6"/>
<dbReference type="SFLD" id="SFLDS00029">
    <property type="entry name" value="Radical_SAM"/>
    <property type="match status" value="1"/>
</dbReference>
<organism evidence="12 13">
    <name type="scientific">Anaeromyxobacter dehalogenans (strain ATCC BAA-258 / DSM 21875 / 2CP-1)</name>
    <dbReference type="NCBI Taxonomy" id="455488"/>
    <lineage>
        <taxon>Bacteria</taxon>
        <taxon>Pseudomonadati</taxon>
        <taxon>Myxococcota</taxon>
        <taxon>Myxococcia</taxon>
        <taxon>Myxococcales</taxon>
        <taxon>Cystobacterineae</taxon>
        <taxon>Anaeromyxobacteraceae</taxon>
        <taxon>Anaeromyxobacter</taxon>
    </lineage>
</organism>
<dbReference type="EC" id="4.2.1.151" evidence="10"/>